<dbReference type="Proteomes" id="UP001200741">
    <property type="component" value="Unassembled WGS sequence"/>
</dbReference>
<evidence type="ECO:0000256" key="1">
    <source>
        <dbReference type="SAM" id="MobiDB-lite"/>
    </source>
</evidence>
<comment type="caution">
    <text evidence="3">The sequence shown here is derived from an EMBL/GenBank/DDBJ whole genome shotgun (WGS) entry which is preliminary data.</text>
</comment>
<feature type="region of interest" description="Disordered" evidence="1">
    <location>
        <begin position="213"/>
        <end position="232"/>
    </location>
</feature>
<dbReference type="RefSeq" id="WP_233371135.1">
    <property type="nucleotide sequence ID" value="NZ_JAJTWU010000002.1"/>
</dbReference>
<accession>A0ABS8XN77</accession>
<proteinExistence type="predicted"/>
<evidence type="ECO:0000256" key="2">
    <source>
        <dbReference type="SAM" id="SignalP"/>
    </source>
</evidence>
<feature type="signal peptide" evidence="2">
    <location>
        <begin position="1"/>
        <end position="25"/>
    </location>
</feature>
<keyword evidence="2" id="KW-0732">Signal</keyword>
<name>A0ABS8XN77_9BURK</name>
<organism evidence="3 4">
    <name type="scientific">Pelomonas cellulosilytica</name>
    <dbReference type="NCBI Taxonomy" id="2906762"/>
    <lineage>
        <taxon>Bacteria</taxon>
        <taxon>Pseudomonadati</taxon>
        <taxon>Pseudomonadota</taxon>
        <taxon>Betaproteobacteria</taxon>
        <taxon>Burkholderiales</taxon>
        <taxon>Sphaerotilaceae</taxon>
        <taxon>Roseateles</taxon>
    </lineage>
</organism>
<keyword evidence="4" id="KW-1185">Reference proteome</keyword>
<feature type="chain" id="PRO_5045522922" description="Outer membrane protein beta-barrel domain-containing protein" evidence="2">
    <location>
        <begin position="26"/>
        <end position="514"/>
    </location>
</feature>
<sequence length="514" mass="53945">MTLFRPTSPRSVAALAALAPVLAWATPDDAPFANPARLNTIRPATVEANWTSMKMPDGGRAAFASMSYMMAFDDDWGFGPGFYGAAKGNYGGIFTVGFTGQRRWRLSRNTHLAASLYVGAGGGVSSEQLRFGGGLMLRPELSLRTENGPWYTGIGISQIRFPSGNVKSGVGLAFTVGRAMDFASFSPSDAGLPGRSGRRTGLGFDEITLTGGLEKPRASSRDRSGNPRTAKVGKAGAELRQYIADGSWWGVEASGAAKGGADGYMEVLGQIGQDWALLGTPRVRVGGQLGAGLGGGGNLDTGSGWLLRAGPTLRWITPWGPSLRLDAGYTHSYSGAYRATYLRAAISMPLDRAPTLIGDDPGGTVRVQQLGASVMHLPRLRFKNGRQEAVTHLAVNMSREFSPRLYGTAQAGSAAAGSAGAYSFGLFGLGVQSDPLLDAKLRVGAEWLVGAAGGGGVKVGGGAVTQAEAWAQWAVSERLRLRAGVGQFRTVRGHDQSAPLTHLQLSYAFGTLQR</sequence>
<dbReference type="EMBL" id="JAJTWU010000002">
    <property type="protein sequence ID" value="MCE4554229.1"/>
    <property type="molecule type" value="Genomic_DNA"/>
</dbReference>
<feature type="compositionally biased region" description="Basic and acidic residues" evidence="1">
    <location>
        <begin position="214"/>
        <end position="225"/>
    </location>
</feature>
<gene>
    <name evidence="3" type="ORF">LXT13_07175</name>
</gene>
<evidence type="ECO:0000313" key="3">
    <source>
        <dbReference type="EMBL" id="MCE4554229.1"/>
    </source>
</evidence>
<evidence type="ECO:0008006" key="5">
    <source>
        <dbReference type="Google" id="ProtNLM"/>
    </source>
</evidence>
<reference evidence="3 4" key="1">
    <citation type="submission" date="2021-12" db="EMBL/GenBank/DDBJ databases">
        <title>Genome seq of P8.</title>
        <authorList>
            <person name="Seo T."/>
        </authorList>
    </citation>
    <scope>NUCLEOTIDE SEQUENCE [LARGE SCALE GENOMIC DNA]</scope>
    <source>
        <strain evidence="3 4">P8</strain>
    </source>
</reference>
<protein>
    <recommendedName>
        <fullName evidence="5">Outer membrane protein beta-barrel domain-containing protein</fullName>
    </recommendedName>
</protein>
<evidence type="ECO:0000313" key="4">
    <source>
        <dbReference type="Proteomes" id="UP001200741"/>
    </source>
</evidence>